<dbReference type="Proteomes" id="UP000472274">
    <property type="component" value="Unplaced"/>
</dbReference>
<comment type="subcellular location">
    <subcellularLocation>
        <location evidence="2">Mitochondrion</location>
    </subcellularLocation>
</comment>
<evidence type="ECO:0000256" key="10">
    <source>
        <dbReference type="ARBA" id="ARBA00022946"/>
    </source>
</evidence>
<dbReference type="SUPFAM" id="SSF56801">
    <property type="entry name" value="Acetyl-CoA synthetase-like"/>
    <property type="match status" value="1"/>
</dbReference>
<proteinExistence type="inferred from homology"/>
<dbReference type="Pfam" id="PF00501">
    <property type="entry name" value="AMP-binding"/>
    <property type="match status" value="1"/>
</dbReference>
<evidence type="ECO:0000256" key="6">
    <source>
        <dbReference type="ARBA" id="ARBA00022741"/>
    </source>
</evidence>
<gene>
    <name evidence="18" type="primary">ACSM3</name>
</gene>
<evidence type="ECO:0000256" key="12">
    <source>
        <dbReference type="ARBA" id="ARBA00023128"/>
    </source>
</evidence>
<evidence type="ECO:0000259" key="17">
    <source>
        <dbReference type="Pfam" id="PF13193"/>
    </source>
</evidence>
<keyword evidence="9" id="KW-0460">Magnesium</keyword>
<keyword evidence="8" id="KW-0067">ATP-binding</keyword>
<keyword evidence="11" id="KW-0443">Lipid metabolism</keyword>
<dbReference type="InterPro" id="IPR000873">
    <property type="entry name" value="AMP-dep_synth/lig_dom"/>
</dbReference>
<dbReference type="InterPro" id="IPR020845">
    <property type="entry name" value="AMP-binding_CS"/>
</dbReference>
<reference evidence="18" key="1">
    <citation type="submission" date="2025-08" db="UniProtKB">
        <authorList>
            <consortium name="Ensembl"/>
        </authorList>
    </citation>
    <scope>IDENTIFICATION</scope>
</reference>
<dbReference type="FunFam" id="3.30.300.30:FF:000005">
    <property type="entry name" value="Acyl-coenzyme A synthetase ACSM5, mitochondrial"/>
    <property type="match status" value="1"/>
</dbReference>
<evidence type="ECO:0000256" key="7">
    <source>
        <dbReference type="ARBA" id="ARBA00022832"/>
    </source>
</evidence>
<dbReference type="PANTHER" id="PTHR43605:SF12">
    <property type="entry name" value="ACYL-COENZYME A SYNTHETASE ACSM4, MITOCHONDRIAL"/>
    <property type="match status" value="1"/>
</dbReference>
<dbReference type="InterPro" id="IPR051087">
    <property type="entry name" value="Mitochondrial_ACSM"/>
</dbReference>
<dbReference type="InterPro" id="IPR042099">
    <property type="entry name" value="ANL_N_sf"/>
</dbReference>
<dbReference type="GO" id="GO:0005524">
    <property type="term" value="F:ATP binding"/>
    <property type="evidence" value="ECO:0007669"/>
    <property type="project" value="UniProtKB-KW"/>
</dbReference>
<dbReference type="InParanoid" id="A0A674JNX2"/>
<dbReference type="GeneTree" id="ENSGT00940000157930"/>
<dbReference type="GO" id="GO:0004321">
    <property type="term" value="F:fatty-acyl-CoA synthase activity"/>
    <property type="evidence" value="ECO:0007669"/>
    <property type="project" value="TreeGrafter"/>
</dbReference>
<dbReference type="AlphaFoldDB" id="A0A674JNX2"/>
<dbReference type="FunFam" id="3.40.50.12780:FF:000007">
    <property type="entry name" value="Acyl-coenzyme A synthetase ACSM2A, mitochondrial"/>
    <property type="match status" value="1"/>
</dbReference>
<dbReference type="PANTHER" id="PTHR43605">
    <property type="entry name" value="ACYL-COENZYME A SYNTHETASE"/>
    <property type="match status" value="1"/>
</dbReference>
<dbReference type="GO" id="GO:0005759">
    <property type="term" value="C:mitochondrial matrix"/>
    <property type="evidence" value="ECO:0007669"/>
    <property type="project" value="Ensembl"/>
</dbReference>
<evidence type="ECO:0000256" key="3">
    <source>
        <dbReference type="ARBA" id="ARBA00006432"/>
    </source>
</evidence>
<evidence type="ECO:0000256" key="9">
    <source>
        <dbReference type="ARBA" id="ARBA00022842"/>
    </source>
</evidence>
<protein>
    <recommendedName>
        <fullName evidence="13">medium-chain acyl-CoA ligase</fullName>
        <ecNumber evidence="13">6.2.1.2</ecNumber>
    </recommendedName>
</protein>
<sequence>MITVVFVFSFVSGSTTTILFIFLHGLKQPDKSSATMKTLLKLQILKSLWISKSSCRLFHKQPRLLAPELFSHDESIRQGEQQVPEYFNFASDVLDKWSQMEKDGKRSSNPAFWWVNGRGNEVRWSFEELGFHSRKVANVLSDICGLQKGDRVMLILPRIPEWWLVNVACMRTGIVLMVGTSQLTAKDILYRLQASKAKCIITNDMVASTVDAVASDCQFLKTKLIVSEGRRAGWLNFNELYKAQTADHICVKTKIQDPMVIYFTSGTTGSPKMVEHSQGSLGFRPVISERYWLDLTPEDMMWCLSDTGWIIASLGSVLDPWVFGSCVFVHSLPRVESTTLLNTLSRFPITTIFGAPTLFRMLVQHDLTSYKFMSLQHCVSGGEQLNPEVIEQWKRKTGLTIYEVYGQTETVLVCSVFKGMKIKPGSMGKAVPLYDVQIIDENANVLLSGQEGEIAIRIKPKRPLGLFSKYIDNPEKTASSERGNFFVTGDRATMDEEGYFWFLGRSDDVINSSGYRIGPFEVENALLEHPAVVESAAVSSPDPLRGEVVKAFVVLSPAFSSCDLEKLTLELQEHVKKVTAPYKYPRKMEFVQQLPKTITGKIKRDELRNKEWGKM</sequence>
<keyword evidence="7" id="KW-0276">Fatty acid metabolism</keyword>
<evidence type="ECO:0000256" key="13">
    <source>
        <dbReference type="ARBA" id="ARBA00039009"/>
    </source>
</evidence>
<evidence type="ECO:0000256" key="15">
    <source>
        <dbReference type="SAM" id="Phobius"/>
    </source>
</evidence>
<evidence type="ECO:0000313" key="19">
    <source>
        <dbReference type="Proteomes" id="UP000472274"/>
    </source>
</evidence>
<evidence type="ECO:0000256" key="11">
    <source>
        <dbReference type="ARBA" id="ARBA00023098"/>
    </source>
</evidence>
<keyword evidence="12" id="KW-0496">Mitochondrion</keyword>
<dbReference type="EC" id="6.2.1.2" evidence="13"/>
<accession>A0A674JNX2</accession>
<name>A0A674JNX2_9SAUR</name>
<dbReference type="Gene3D" id="3.40.50.12780">
    <property type="entry name" value="N-terminal domain of ligase-like"/>
    <property type="match status" value="1"/>
</dbReference>
<dbReference type="GO" id="GO:0046872">
    <property type="term" value="F:metal ion binding"/>
    <property type="evidence" value="ECO:0007669"/>
    <property type="project" value="UniProtKB-KW"/>
</dbReference>
<keyword evidence="19" id="KW-1185">Reference proteome</keyword>
<keyword evidence="15" id="KW-0812">Transmembrane</keyword>
<keyword evidence="4" id="KW-0436">Ligase</keyword>
<dbReference type="InterPro" id="IPR025110">
    <property type="entry name" value="AMP-bd_C"/>
</dbReference>
<dbReference type="GO" id="GO:0006633">
    <property type="term" value="P:fatty acid biosynthetic process"/>
    <property type="evidence" value="ECO:0007669"/>
    <property type="project" value="Ensembl"/>
</dbReference>
<evidence type="ECO:0000259" key="16">
    <source>
        <dbReference type="Pfam" id="PF00501"/>
    </source>
</evidence>
<organism evidence="18 19">
    <name type="scientific">Terrapene triunguis</name>
    <name type="common">Three-toed box turtle</name>
    <dbReference type="NCBI Taxonomy" id="2587831"/>
    <lineage>
        <taxon>Eukaryota</taxon>
        <taxon>Metazoa</taxon>
        <taxon>Chordata</taxon>
        <taxon>Craniata</taxon>
        <taxon>Vertebrata</taxon>
        <taxon>Euteleostomi</taxon>
        <taxon>Archelosauria</taxon>
        <taxon>Testudinata</taxon>
        <taxon>Testudines</taxon>
        <taxon>Cryptodira</taxon>
        <taxon>Durocryptodira</taxon>
        <taxon>Testudinoidea</taxon>
        <taxon>Emydidae</taxon>
        <taxon>Terrapene</taxon>
    </lineage>
</organism>
<feature type="domain" description="AMP-binding enzyme C-terminal" evidence="17">
    <location>
        <begin position="521"/>
        <end position="601"/>
    </location>
</feature>
<evidence type="ECO:0000256" key="14">
    <source>
        <dbReference type="ARBA" id="ARBA00048477"/>
    </source>
</evidence>
<keyword evidence="15" id="KW-1133">Transmembrane helix</keyword>
<keyword evidence="5" id="KW-0479">Metal-binding</keyword>
<dbReference type="PROSITE" id="PS00455">
    <property type="entry name" value="AMP_BINDING"/>
    <property type="match status" value="1"/>
</dbReference>
<dbReference type="GO" id="GO:0006637">
    <property type="term" value="P:acyl-CoA metabolic process"/>
    <property type="evidence" value="ECO:0007669"/>
    <property type="project" value="TreeGrafter"/>
</dbReference>
<comment type="similarity">
    <text evidence="3">Belongs to the ATP-dependent AMP-binding enzyme family.</text>
</comment>
<comment type="cofactor">
    <cofactor evidence="1">
        <name>Mn(2+)</name>
        <dbReference type="ChEBI" id="CHEBI:29035"/>
    </cofactor>
</comment>
<dbReference type="Ensembl" id="ENSTMTT00000021704.1">
    <property type="protein sequence ID" value="ENSTMTP00000020964.1"/>
    <property type="gene ID" value="ENSTMTG00000015162.1"/>
</dbReference>
<keyword evidence="15" id="KW-0472">Membrane</keyword>
<evidence type="ECO:0000313" key="18">
    <source>
        <dbReference type="Ensembl" id="ENSTMTP00000020964.1"/>
    </source>
</evidence>
<dbReference type="Gene3D" id="3.30.300.30">
    <property type="match status" value="1"/>
</dbReference>
<keyword evidence="10" id="KW-0809">Transit peptide</keyword>
<evidence type="ECO:0000256" key="5">
    <source>
        <dbReference type="ARBA" id="ARBA00022723"/>
    </source>
</evidence>
<feature type="transmembrane region" description="Helical" evidence="15">
    <location>
        <begin position="6"/>
        <end position="26"/>
    </location>
</feature>
<comment type="catalytic activity">
    <reaction evidence="14">
        <text>a medium-chain fatty acid + ATP + CoA = a medium-chain fatty acyl-CoA + AMP + diphosphate</text>
        <dbReference type="Rhea" id="RHEA:48340"/>
        <dbReference type="ChEBI" id="CHEBI:30616"/>
        <dbReference type="ChEBI" id="CHEBI:33019"/>
        <dbReference type="ChEBI" id="CHEBI:57287"/>
        <dbReference type="ChEBI" id="CHEBI:59558"/>
        <dbReference type="ChEBI" id="CHEBI:90546"/>
        <dbReference type="ChEBI" id="CHEBI:456215"/>
        <dbReference type="EC" id="6.2.1.2"/>
    </reaction>
    <physiologicalReaction direction="left-to-right" evidence="14">
        <dbReference type="Rhea" id="RHEA:48341"/>
    </physiologicalReaction>
</comment>
<dbReference type="GO" id="GO:0018729">
    <property type="term" value="F:propionate CoA-transferase activity"/>
    <property type="evidence" value="ECO:0007669"/>
    <property type="project" value="Ensembl"/>
</dbReference>
<keyword evidence="6" id="KW-0547">Nucleotide-binding</keyword>
<evidence type="ECO:0000256" key="1">
    <source>
        <dbReference type="ARBA" id="ARBA00001936"/>
    </source>
</evidence>
<reference evidence="18" key="2">
    <citation type="submission" date="2025-09" db="UniProtKB">
        <authorList>
            <consortium name="Ensembl"/>
        </authorList>
    </citation>
    <scope>IDENTIFICATION</scope>
</reference>
<dbReference type="InterPro" id="IPR045851">
    <property type="entry name" value="AMP-bd_C_sf"/>
</dbReference>
<dbReference type="GO" id="GO:0031956">
    <property type="term" value="F:medium-chain fatty acid-CoA ligase activity"/>
    <property type="evidence" value="ECO:0007669"/>
    <property type="project" value="UniProtKB-EC"/>
</dbReference>
<dbReference type="Pfam" id="PF13193">
    <property type="entry name" value="AMP-binding_C"/>
    <property type="match status" value="1"/>
</dbReference>
<feature type="domain" description="AMP-dependent synthetase/ligase" evidence="16">
    <location>
        <begin position="109"/>
        <end position="457"/>
    </location>
</feature>
<evidence type="ECO:0000256" key="8">
    <source>
        <dbReference type="ARBA" id="ARBA00022840"/>
    </source>
</evidence>
<evidence type="ECO:0000256" key="2">
    <source>
        <dbReference type="ARBA" id="ARBA00004173"/>
    </source>
</evidence>
<evidence type="ECO:0000256" key="4">
    <source>
        <dbReference type="ARBA" id="ARBA00022598"/>
    </source>
</evidence>